<dbReference type="GeneTree" id="ENSGT00940000173248"/>
<evidence type="ECO:0000313" key="2">
    <source>
        <dbReference type="Ensembl" id="ENSHHUP00000027852.1"/>
    </source>
</evidence>
<dbReference type="GO" id="GO:1990432">
    <property type="term" value="P:siRNA 3'-end processing"/>
    <property type="evidence" value="ECO:0007669"/>
    <property type="project" value="TreeGrafter"/>
</dbReference>
<dbReference type="GO" id="GO:0003723">
    <property type="term" value="F:RNA binding"/>
    <property type="evidence" value="ECO:0007669"/>
    <property type="project" value="TreeGrafter"/>
</dbReference>
<dbReference type="Ensembl" id="ENSHHUT00000028966.1">
    <property type="protein sequence ID" value="ENSHHUP00000027852.1"/>
    <property type="gene ID" value="ENSHHUG00000017698.1"/>
</dbReference>
<dbReference type="InterPro" id="IPR012337">
    <property type="entry name" value="RNaseH-like_sf"/>
</dbReference>
<evidence type="ECO:0000313" key="3">
    <source>
        <dbReference type="Proteomes" id="UP000314982"/>
    </source>
</evidence>
<dbReference type="AlphaFoldDB" id="A0A4W5LPM1"/>
<dbReference type="Pfam" id="PF04857">
    <property type="entry name" value="CAF1"/>
    <property type="match status" value="1"/>
</dbReference>
<accession>A0A4W5LPM1</accession>
<organism evidence="2 3">
    <name type="scientific">Hucho hucho</name>
    <name type="common">huchen</name>
    <dbReference type="NCBI Taxonomy" id="62062"/>
    <lineage>
        <taxon>Eukaryota</taxon>
        <taxon>Metazoa</taxon>
        <taxon>Chordata</taxon>
        <taxon>Craniata</taxon>
        <taxon>Vertebrata</taxon>
        <taxon>Euteleostomi</taxon>
        <taxon>Actinopterygii</taxon>
        <taxon>Neopterygii</taxon>
        <taxon>Teleostei</taxon>
        <taxon>Protacanthopterygii</taxon>
        <taxon>Salmoniformes</taxon>
        <taxon>Salmonidae</taxon>
        <taxon>Salmoninae</taxon>
        <taxon>Hucho</taxon>
    </lineage>
</organism>
<dbReference type="STRING" id="62062.ENSHHUP00000027852"/>
<dbReference type="GO" id="GO:1990431">
    <property type="term" value="P:priRNA 3'-end processing"/>
    <property type="evidence" value="ECO:0007669"/>
    <property type="project" value="TreeGrafter"/>
</dbReference>
<dbReference type="InterPro" id="IPR036397">
    <property type="entry name" value="RNaseH_sf"/>
</dbReference>
<reference evidence="3" key="1">
    <citation type="submission" date="2018-06" db="EMBL/GenBank/DDBJ databases">
        <title>Genome assembly of Danube salmon.</title>
        <authorList>
            <person name="Macqueen D.J."/>
            <person name="Gundappa M.K."/>
        </authorList>
    </citation>
    <scope>NUCLEOTIDE SEQUENCE [LARGE SCALE GENOMIC DNA]</scope>
</reference>
<dbReference type="PANTHER" id="PTHR15092:SF44">
    <property type="entry name" value="POLY(A)-SPECIFIC RIBONUCLEASE PARN"/>
    <property type="match status" value="1"/>
</dbReference>
<reference evidence="2" key="2">
    <citation type="submission" date="2025-08" db="UniProtKB">
        <authorList>
            <consortium name="Ensembl"/>
        </authorList>
    </citation>
    <scope>IDENTIFICATION</scope>
</reference>
<dbReference type="GO" id="GO:0005634">
    <property type="term" value="C:nucleus"/>
    <property type="evidence" value="ECO:0007669"/>
    <property type="project" value="TreeGrafter"/>
</dbReference>
<dbReference type="InterPro" id="IPR051181">
    <property type="entry name" value="CAF1_poly(A)_ribonucleases"/>
</dbReference>
<dbReference type="GO" id="GO:0000175">
    <property type="term" value="F:3'-5'-RNA exonuclease activity"/>
    <property type="evidence" value="ECO:0007669"/>
    <property type="project" value="TreeGrafter"/>
</dbReference>
<reference evidence="2" key="3">
    <citation type="submission" date="2025-09" db="UniProtKB">
        <authorList>
            <consortium name="Ensembl"/>
        </authorList>
    </citation>
    <scope>IDENTIFICATION</scope>
</reference>
<name>A0A4W5LPM1_9TELE</name>
<evidence type="ECO:0000256" key="1">
    <source>
        <dbReference type="ARBA" id="ARBA00008372"/>
    </source>
</evidence>
<protein>
    <submittedName>
        <fullName evidence="2">Uncharacterized protein</fullName>
    </submittedName>
</protein>
<sequence length="97" mass="10611">MEVTRTNFKDSLSTVYSAIEEADFLAIDGEFSGISDGPNVSALTNGLDTPEERYMKLKKVLVKRAAWRLELGGNAVSASCCVYLTLQHVIAAVLFPR</sequence>
<dbReference type="Proteomes" id="UP000314982">
    <property type="component" value="Unassembled WGS sequence"/>
</dbReference>
<proteinExistence type="inferred from homology"/>
<comment type="similarity">
    <text evidence="1">Belongs to the CAF1 family.</text>
</comment>
<dbReference type="Gene3D" id="3.30.420.10">
    <property type="entry name" value="Ribonuclease H-like superfamily/Ribonuclease H"/>
    <property type="match status" value="1"/>
</dbReference>
<dbReference type="PANTHER" id="PTHR15092">
    <property type="entry name" value="POLY A -SPECIFIC RIBONUCLEASE/TARGET OF EGR1, MEMBER 1"/>
    <property type="match status" value="1"/>
</dbReference>
<dbReference type="SUPFAM" id="SSF53098">
    <property type="entry name" value="Ribonuclease H-like"/>
    <property type="match status" value="1"/>
</dbReference>
<dbReference type="GO" id="GO:0000289">
    <property type="term" value="P:nuclear-transcribed mRNA poly(A) tail shortening"/>
    <property type="evidence" value="ECO:0007669"/>
    <property type="project" value="TreeGrafter"/>
</dbReference>
<dbReference type="InterPro" id="IPR006941">
    <property type="entry name" value="RNase_CAF1"/>
</dbReference>
<keyword evidence="3" id="KW-1185">Reference proteome</keyword>